<comment type="caution">
    <text evidence="1">The sequence shown here is derived from an EMBL/GenBank/DDBJ whole genome shotgun (WGS) entry which is preliminary data.</text>
</comment>
<gene>
    <name evidence="1" type="ORF">L2E82_34746</name>
</gene>
<keyword evidence="2" id="KW-1185">Reference proteome</keyword>
<proteinExistence type="predicted"/>
<sequence length="179" mass="19695">MRLCEFPLFLVLLRVPLFQALNKHPLESKPHSIHTTMVAGGMIPKTILRNLLSRSTTQCLSSSSSFGPPSILIPRRGIASKLYVAGLSFYTTEKALSDAFSQFGQVVEATVMMDKVSSRSKGFGFVTFASELEAEKAITEMDQKPLHGRIIHVELAKPRRPYSSAPIARGPPEPPTDLQ</sequence>
<evidence type="ECO:0000313" key="1">
    <source>
        <dbReference type="EMBL" id="KAI3723275.1"/>
    </source>
</evidence>
<evidence type="ECO:0000313" key="2">
    <source>
        <dbReference type="Proteomes" id="UP001055811"/>
    </source>
</evidence>
<protein>
    <submittedName>
        <fullName evidence="1">Uncharacterized protein</fullName>
    </submittedName>
</protein>
<reference evidence="2" key="1">
    <citation type="journal article" date="2022" name="Mol. Ecol. Resour.">
        <title>The genomes of chicory, endive, great burdock and yacon provide insights into Asteraceae palaeo-polyploidization history and plant inulin production.</title>
        <authorList>
            <person name="Fan W."/>
            <person name="Wang S."/>
            <person name="Wang H."/>
            <person name="Wang A."/>
            <person name="Jiang F."/>
            <person name="Liu H."/>
            <person name="Zhao H."/>
            <person name="Xu D."/>
            <person name="Zhang Y."/>
        </authorList>
    </citation>
    <scope>NUCLEOTIDE SEQUENCE [LARGE SCALE GENOMIC DNA]</scope>
    <source>
        <strain evidence="2">cv. Punajuju</strain>
    </source>
</reference>
<accession>A0ACB9BML8</accession>
<dbReference type="EMBL" id="CM042014">
    <property type="protein sequence ID" value="KAI3723275.1"/>
    <property type="molecule type" value="Genomic_DNA"/>
</dbReference>
<name>A0ACB9BML8_CICIN</name>
<reference evidence="1 2" key="2">
    <citation type="journal article" date="2022" name="Mol. Ecol. Resour.">
        <title>The genomes of chicory, endive, great burdock and yacon provide insights into Asteraceae paleo-polyploidization history and plant inulin production.</title>
        <authorList>
            <person name="Fan W."/>
            <person name="Wang S."/>
            <person name="Wang H."/>
            <person name="Wang A."/>
            <person name="Jiang F."/>
            <person name="Liu H."/>
            <person name="Zhao H."/>
            <person name="Xu D."/>
            <person name="Zhang Y."/>
        </authorList>
    </citation>
    <scope>NUCLEOTIDE SEQUENCE [LARGE SCALE GENOMIC DNA]</scope>
    <source>
        <strain evidence="2">cv. Punajuju</strain>
        <tissue evidence="1">Leaves</tissue>
    </source>
</reference>
<organism evidence="1 2">
    <name type="scientific">Cichorium intybus</name>
    <name type="common">Chicory</name>
    <dbReference type="NCBI Taxonomy" id="13427"/>
    <lineage>
        <taxon>Eukaryota</taxon>
        <taxon>Viridiplantae</taxon>
        <taxon>Streptophyta</taxon>
        <taxon>Embryophyta</taxon>
        <taxon>Tracheophyta</taxon>
        <taxon>Spermatophyta</taxon>
        <taxon>Magnoliopsida</taxon>
        <taxon>eudicotyledons</taxon>
        <taxon>Gunneridae</taxon>
        <taxon>Pentapetalae</taxon>
        <taxon>asterids</taxon>
        <taxon>campanulids</taxon>
        <taxon>Asterales</taxon>
        <taxon>Asteraceae</taxon>
        <taxon>Cichorioideae</taxon>
        <taxon>Cichorieae</taxon>
        <taxon>Cichoriinae</taxon>
        <taxon>Cichorium</taxon>
    </lineage>
</organism>
<dbReference type="Proteomes" id="UP001055811">
    <property type="component" value="Linkage Group LG06"/>
</dbReference>